<protein>
    <submittedName>
        <fullName evidence="5">Ribosomal lysine N-methyltransferase 2</fullName>
    </submittedName>
</protein>
<evidence type="ECO:0000313" key="6">
    <source>
        <dbReference type="Proteomes" id="UP000054886"/>
    </source>
</evidence>
<accession>A0A0W0CT30</accession>
<reference evidence="5 6" key="1">
    <citation type="submission" date="2015-10" db="EMBL/GenBank/DDBJ databases">
        <title>Draft genomes sequences of Candida glabrata isolates 1A, 1B, 2A, 2B, 3A and 3B.</title>
        <authorList>
            <person name="Haavelsrud O.E."/>
            <person name="Gaustad P."/>
        </authorList>
    </citation>
    <scope>NUCLEOTIDE SEQUENCE [LARGE SCALE GENOMIC DNA]</scope>
    <source>
        <strain evidence="5">910700640</strain>
    </source>
</reference>
<dbReference type="EMBL" id="LLZZ01000137">
    <property type="protein sequence ID" value="KTB00559.1"/>
    <property type="molecule type" value="Genomic_DNA"/>
</dbReference>
<dbReference type="Gene3D" id="3.90.1410.10">
    <property type="entry name" value="set domain protein methyltransferase, domain 1"/>
    <property type="match status" value="1"/>
</dbReference>
<proteinExistence type="predicted"/>
<dbReference type="GO" id="GO:0016279">
    <property type="term" value="F:protein-lysine N-methyltransferase activity"/>
    <property type="evidence" value="ECO:0007669"/>
    <property type="project" value="EnsemblFungi"/>
</dbReference>
<keyword evidence="1 5" id="KW-0489">Methyltransferase</keyword>
<dbReference type="PROSITE" id="PS50280">
    <property type="entry name" value="SET"/>
    <property type="match status" value="1"/>
</dbReference>
<name>A0A0W0CT30_CANGB</name>
<evidence type="ECO:0000256" key="1">
    <source>
        <dbReference type="ARBA" id="ARBA00022603"/>
    </source>
</evidence>
<dbReference type="PIRSF" id="PIRSF027158">
    <property type="entry name" value="Lys_MTase_YDR198C_prd"/>
    <property type="match status" value="1"/>
</dbReference>
<sequence>MDDKISSLLEWLRQDDEFYLNECVEIKDTVQSGRGVYLDCGELKLNTPIVSIPGDYQLNKVSVLSHISHFNNAIQGSIGNTPIKDASDYYNQTNDDDPRYKAYKLLTTSFLEKLSSFQLLSMYILAEWFLLPHWSNGKITSFWKPFFECWPTNEELSTIPTIWALSDNPLTKELLNHLPETSKTHVNRISTLVSKDWEVLQNIFEVWSTLHACPTNDNMYGMDEIFNFFLRIYFTINSRCLYAEIPGNGDDTASNFTLVPYVDFFNHTVDPDVHCYPRVKYMKKGKCGIGKFEIYCGRYSYKDLDEQLYLNYGAHSNDFLLNEYGFLISNNHWNNLDISKELKCILAKSPETVAFLKEWDYWDDYTISVEDISYRIIIALSHLTTRDNRKVTNLINGYMSEDYFRKENYRILKNLLEQLKLNSISKITQLNKLTPYDDLTTLYVRNIANLYEDEIEIINTIITSTSPGY</sequence>
<gene>
    <name evidence="5" type="ORF">AO440_001330</name>
</gene>
<evidence type="ECO:0000259" key="4">
    <source>
        <dbReference type="PROSITE" id="PS50280"/>
    </source>
</evidence>
<dbReference type="InterPro" id="IPR050600">
    <property type="entry name" value="SETD3_SETD6_MTase"/>
</dbReference>
<evidence type="ECO:0000256" key="3">
    <source>
        <dbReference type="ARBA" id="ARBA00022691"/>
    </source>
</evidence>
<dbReference type="VEuPathDB" id="FungiDB:GVI51_F05137"/>
<organism evidence="5 6">
    <name type="scientific">Candida glabrata</name>
    <name type="common">Yeast</name>
    <name type="synonym">Torulopsis glabrata</name>
    <dbReference type="NCBI Taxonomy" id="5478"/>
    <lineage>
        <taxon>Eukaryota</taxon>
        <taxon>Fungi</taxon>
        <taxon>Dikarya</taxon>
        <taxon>Ascomycota</taxon>
        <taxon>Saccharomycotina</taxon>
        <taxon>Saccharomycetes</taxon>
        <taxon>Saccharomycetales</taxon>
        <taxon>Saccharomycetaceae</taxon>
        <taxon>Nakaseomyces</taxon>
    </lineage>
</organism>
<dbReference type="SUPFAM" id="SSF82199">
    <property type="entry name" value="SET domain"/>
    <property type="match status" value="1"/>
</dbReference>
<dbReference type="InterPro" id="IPR046341">
    <property type="entry name" value="SET_dom_sf"/>
</dbReference>
<comment type="caution">
    <text evidence="5">The sequence shown here is derived from an EMBL/GenBank/DDBJ whole genome shotgun (WGS) entry which is preliminary data.</text>
</comment>
<evidence type="ECO:0000313" key="5">
    <source>
        <dbReference type="EMBL" id="KTB00559.1"/>
    </source>
</evidence>
<dbReference type="InterPro" id="IPR016852">
    <property type="entry name" value="SET_MeTrfase"/>
</dbReference>
<feature type="domain" description="SET" evidence="4">
    <location>
        <begin position="22"/>
        <end position="313"/>
    </location>
</feature>
<evidence type="ECO:0000256" key="2">
    <source>
        <dbReference type="ARBA" id="ARBA00022679"/>
    </source>
</evidence>
<dbReference type="GO" id="GO:0032259">
    <property type="term" value="P:methylation"/>
    <property type="evidence" value="ECO:0007669"/>
    <property type="project" value="UniProtKB-KW"/>
</dbReference>
<dbReference type="VEuPathDB" id="FungiDB:B1J91_F05511g"/>
<dbReference type="VEuPathDB" id="FungiDB:GWK60_F05115"/>
<dbReference type="Proteomes" id="UP000054886">
    <property type="component" value="Unassembled WGS sequence"/>
</dbReference>
<dbReference type="PANTHER" id="PTHR13271">
    <property type="entry name" value="UNCHARACTERIZED PUTATIVE METHYLTRANSFERASE"/>
    <property type="match status" value="1"/>
</dbReference>
<dbReference type="InterPro" id="IPR001214">
    <property type="entry name" value="SET_dom"/>
</dbReference>
<dbReference type="CDD" id="cd19177">
    <property type="entry name" value="SET_SETD4"/>
    <property type="match status" value="1"/>
</dbReference>
<dbReference type="InterPro" id="IPR044429">
    <property type="entry name" value="SETD4_SET"/>
</dbReference>
<dbReference type="PANTHER" id="PTHR13271:SF47">
    <property type="entry name" value="ACTIN-HISTIDINE N-METHYLTRANSFERASE"/>
    <property type="match status" value="1"/>
</dbReference>
<keyword evidence="3" id="KW-0949">S-adenosyl-L-methionine</keyword>
<dbReference type="AlphaFoldDB" id="A0A0W0CT30"/>
<dbReference type="VEuPathDB" id="FungiDB:CAGL0F05511g"/>
<keyword evidence="2 5" id="KW-0808">Transferase</keyword>